<dbReference type="InterPro" id="IPR036390">
    <property type="entry name" value="WH_DNA-bd_sf"/>
</dbReference>
<organism evidence="3 4">
    <name type="scientific">Helicobacter cetorum (strain ATCC BAA-429 / MIT 00-7128)</name>
    <dbReference type="NCBI Taxonomy" id="182217"/>
    <lineage>
        <taxon>Bacteria</taxon>
        <taxon>Pseudomonadati</taxon>
        <taxon>Campylobacterota</taxon>
        <taxon>Epsilonproteobacteria</taxon>
        <taxon>Campylobacterales</taxon>
        <taxon>Helicobacteraceae</taxon>
        <taxon>Helicobacter</taxon>
    </lineage>
</organism>
<dbReference type="GO" id="GO:0003887">
    <property type="term" value="F:DNA-directed DNA polymerase activity"/>
    <property type="evidence" value="ECO:0007669"/>
    <property type="project" value="InterPro"/>
</dbReference>
<protein>
    <submittedName>
        <fullName evidence="3">RepA-replication initiation protein A</fullName>
    </submittedName>
</protein>
<gene>
    <name evidence="3" type="ordered locus">HCW_08933</name>
</gene>
<dbReference type="PATRIC" id="fig|182217.3.peg.1873"/>
<dbReference type="InterPro" id="IPR000525">
    <property type="entry name" value="Initiator_Rep_WH1"/>
</dbReference>
<evidence type="ECO:0000313" key="4">
    <source>
        <dbReference type="Proteomes" id="UP000005010"/>
    </source>
</evidence>
<dbReference type="Pfam" id="PF21205">
    <property type="entry name" value="Rep3_C"/>
    <property type="match status" value="1"/>
</dbReference>
<comment type="similarity">
    <text evidence="1">Belongs to the initiator RepB protein family.</text>
</comment>
<dbReference type="HOGENOM" id="CLU_059708_0_0_7"/>
<feature type="domain" description="Initiator Rep protein WH1" evidence="2">
    <location>
        <begin position="1"/>
        <end position="130"/>
    </location>
</feature>
<reference evidence="4" key="1">
    <citation type="submission" date="2012-04" db="EMBL/GenBank/DDBJ databases">
        <title>Complete genome sequence of Helicobacter cetorum strain MIT 00-7128.</title>
        <authorList>
            <person name="Kersulyte D."/>
            <person name="Berg D.E."/>
        </authorList>
    </citation>
    <scope>NUCLEOTIDE SEQUENCE [LARGE SCALE GENOMIC DNA]</scope>
    <source>
        <strain evidence="4">ATCC BAA-429 / MIT 00-7128</strain>
        <plasmid evidence="4">pHCW</plasmid>
    </source>
</reference>
<name>I0EQ03_HELC0</name>
<geneLocation type="plasmid" evidence="3 4">
    <name>pHCW</name>
</geneLocation>
<accession>I0EQ03</accession>
<dbReference type="InterPro" id="IPR036388">
    <property type="entry name" value="WH-like_DNA-bd_sf"/>
</dbReference>
<sequence>MFYSIFDKLKEQDDTLVRFNPSEIKAMIGNSKISGKELTKVVKKLWNNIKFANFWILLPRRDENHMLFRTFAINYYDDKKTQIKDIEVQVNKPHYTYLLNDLTGNFTQFELEQFKNLSSKYAKTLFRMLKQFDDIENENNHCELLRFNNNFDEFMEFMGIDKNMEMRDIERQILKPICKELGAFIDKKEKAPLIIDLKKPYATIEYKKIHGKYNKVIGIEFYYTKHEPKTNEHNRIETTLRTQEIKKTKQEKVKGFYKQNEIKSLENHYLNKTISFKFNNPKDGEIKEVLVTKIETFKDNEKIRFHFDNTSSYTFTNRQTLIKHVEILSEKLF</sequence>
<dbReference type="Proteomes" id="UP000005010">
    <property type="component" value="Plasmid pHCW"/>
</dbReference>
<dbReference type="EMBL" id="CP003480">
    <property type="protein sequence ID" value="AFI05022.1"/>
    <property type="molecule type" value="Genomic_DNA"/>
</dbReference>
<keyword evidence="4" id="KW-1185">Reference proteome</keyword>
<dbReference type="GO" id="GO:0006270">
    <property type="term" value="P:DNA replication initiation"/>
    <property type="evidence" value="ECO:0007669"/>
    <property type="project" value="InterPro"/>
</dbReference>
<dbReference type="AlphaFoldDB" id="I0EQ03"/>
<dbReference type="Gene3D" id="1.10.10.10">
    <property type="entry name" value="Winged helix-like DNA-binding domain superfamily/Winged helix DNA-binding domain"/>
    <property type="match status" value="1"/>
</dbReference>
<dbReference type="Pfam" id="PF01051">
    <property type="entry name" value="Rep3_N"/>
    <property type="match status" value="1"/>
</dbReference>
<keyword evidence="3" id="KW-0614">Plasmid</keyword>
<dbReference type="SUPFAM" id="SSF46785">
    <property type="entry name" value="Winged helix' DNA-binding domain"/>
    <property type="match status" value="1"/>
</dbReference>
<evidence type="ECO:0000313" key="3">
    <source>
        <dbReference type="EMBL" id="AFI05022.1"/>
    </source>
</evidence>
<proteinExistence type="inferred from homology"/>
<evidence type="ECO:0000256" key="1">
    <source>
        <dbReference type="ARBA" id="ARBA00038283"/>
    </source>
</evidence>
<dbReference type="KEGG" id="hce:HCW_08933"/>
<evidence type="ECO:0000259" key="2">
    <source>
        <dbReference type="Pfam" id="PF01051"/>
    </source>
</evidence>